<accession>A0A562VNY7</accession>
<keyword evidence="1" id="KW-0812">Transmembrane</keyword>
<keyword evidence="1" id="KW-1133">Transmembrane helix</keyword>
<dbReference type="Proteomes" id="UP000319449">
    <property type="component" value="Unassembled WGS sequence"/>
</dbReference>
<feature type="transmembrane region" description="Helical" evidence="1">
    <location>
        <begin position="54"/>
        <end position="87"/>
    </location>
</feature>
<feature type="transmembrane region" description="Helical" evidence="1">
    <location>
        <begin position="12"/>
        <end position="34"/>
    </location>
</feature>
<dbReference type="EMBL" id="VLLN01000007">
    <property type="protein sequence ID" value="TWJ19703.1"/>
    <property type="molecule type" value="Genomic_DNA"/>
</dbReference>
<comment type="caution">
    <text evidence="2">The sequence shown here is derived from an EMBL/GenBank/DDBJ whole genome shotgun (WGS) entry which is preliminary data.</text>
</comment>
<dbReference type="AlphaFoldDB" id="A0A562VNY7"/>
<proteinExistence type="predicted"/>
<sequence>MRWHFHKLTSGAVIYAVTGGYFPTCMAMIGSIIPDLLEMGIVRHRTITHWPPPWIVLALVSYGACLLSPNVWMYLFSFICIGALLHLGEDYLSVTGIPFRSPHCSRRGAGLYVTGSLGEAVLVMFVTGFFLLIARDRGFFTPGHAMEEIVKVKSLTALFWR</sequence>
<evidence type="ECO:0000256" key="1">
    <source>
        <dbReference type="SAM" id="Phobius"/>
    </source>
</evidence>
<feature type="transmembrane region" description="Helical" evidence="1">
    <location>
        <begin position="108"/>
        <end position="133"/>
    </location>
</feature>
<gene>
    <name evidence="2" type="ORF">JN12_01504</name>
</gene>
<organism evidence="2 3">
    <name type="scientific">Geobacter argillaceus</name>
    <dbReference type="NCBI Taxonomy" id="345631"/>
    <lineage>
        <taxon>Bacteria</taxon>
        <taxon>Pseudomonadati</taxon>
        <taxon>Thermodesulfobacteriota</taxon>
        <taxon>Desulfuromonadia</taxon>
        <taxon>Geobacterales</taxon>
        <taxon>Geobacteraceae</taxon>
        <taxon>Geobacter</taxon>
    </lineage>
</organism>
<dbReference type="OrthoDB" id="5402132at2"/>
<keyword evidence="1" id="KW-0472">Membrane</keyword>
<evidence type="ECO:0000313" key="2">
    <source>
        <dbReference type="EMBL" id="TWJ19703.1"/>
    </source>
</evidence>
<reference evidence="2 3" key="1">
    <citation type="submission" date="2019-07" db="EMBL/GenBank/DDBJ databases">
        <title>Genomic Encyclopedia of Archaeal and Bacterial Type Strains, Phase II (KMG-II): from individual species to whole genera.</title>
        <authorList>
            <person name="Goeker M."/>
        </authorList>
    </citation>
    <scope>NUCLEOTIDE SEQUENCE [LARGE SCALE GENOMIC DNA]</scope>
    <source>
        <strain evidence="2 3">ATCC BAA-1139</strain>
    </source>
</reference>
<name>A0A562VNY7_9BACT</name>
<protein>
    <submittedName>
        <fullName evidence="2">Inner membrane protein</fullName>
    </submittedName>
</protein>
<dbReference type="RefSeq" id="WP_145020620.1">
    <property type="nucleotide sequence ID" value="NZ_VLLN01000007.1"/>
</dbReference>
<evidence type="ECO:0000313" key="3">
    <source>
        <dbReference type="Proteomes" id="UP000319449"/>
    </source>
</evidence>
<keyword evidence="3" id="KW-1185">Reference proteome</keyword>